<dbReference type="Proteomes" id="UP000216825">
    <property type="component" value="Chromosome"/>
</dbReference>
<organism evidence="2 3">
    <name type="scientific">Kocuria varians</name>
    <name type="common">Micrococcus varians</name>
    <dbReference type="NCBI Taxonomy" id="1272"/>
    <lineage>
        <taxon>Bacteria</taxon>
        <taxon>Bacillati</taxon>
        <taxon>Actinomycetota</taxon>
        <taxon>Actinomycetes</taxon>
        <taxon>Micrococcales</taxon>
        <taxon>Micrococcaceae</taxon>
        <taxon>Kocuria</taxon>
    </lineage>
</organism>
<dbReference type="KEGG" id="kvr:CIB50_0000333"/>
<dbReference type="PANTHER" id="PTHR36302:SF1">
    <property type="entry name" value="COPPER CHAPERONE PCU(A)C"/>
    <property type="match status" value="1"/>
</dbReference>
<protein>
    <recommendedName>
        <fullName evidence="4">Copper chaperone PCu(A)C</fullName>
    </recommendedName>
</protein>
<dbReference type="EMBL" id="CP059343">
    <property type="protein sequence ID" value="QMS55645.1"/>
    <property type="molecule type" value="Genomic_DNA"/>
</dbReference>
<sequence length="266" mass="26110">MNLNTKPTTISTARHAGSTVPATHRAFATVAALGIGLAALTGCSAQGGDAASSPSASQSASDAASDAPLTLDNGWAKAADAGMTAAFGTLTNTSDKDVTVTGASADGTAGSVQLHETVTDGTSGSTTMRQKDGGFTIPAGKSIALEPGGNHIMLMDLSCSLKAGADLTLQLQSDAGTKTVTVPVRDYSGAKEEYAPGEGASGSADSHEGMDMSSASPEASAGSSEHSEHSGHDHSSHGSSEGSGSTHAGMDMSSPSSSALPECHAG</sequence>
<evidence type="ECO:0000313" key="3">
    <source>
        <dbReference type="Proteomes" id="UP000216825"/>
    </source>
</evidence>
<name>A0A7D7KXE6_KOCVA</name>
<dbReference type="PANTHER" id="PTHR36302">
    <property type="entry name" value="BLR7088 PROTEIN"/>
    <property type="match status" value="1"/>
</dbReference>
<dbReference type="InterPro" id="IPR007410">
    <property type="entry name" value="LpqE-like"/>
</dbReference>
<reference evidence="2" key="1">
    <citation type="submission" date="2017-08" db="EMBL/GenBank/DDBJ databases">
        <authorList>
            <person name="Minaev M."/>
            <person name="Kurbakov K.A."/>
            <person name="Solodovnikova G.I."/>
            <person name="Kuznetsova O.A."/>
            <person name="Lisitsyn A.B."/>
        </authorList>
    </citation>
    <scope>NUCLEOTIDE SEQUENCE</scope>
    <source>
        <strain evidence="2">80</strain>
    </source>
</reference>
<dbReference type="SUPFAM" id="SSF110087">
    <property type="entry name" value="DR1885-like metal-binding protein"/>
    <property type="match status" value="1"/>
</dbReference>
<accession>A0A7D7KXE6</accession>
<feature type="compositionally biased region" description="Basic and acidic residues" evidence="1">
    <location>
        <begin position="225"/>
        <end position="236"/>
    </location>
</feature>
<evidence type="ECO:0000313" key="2">
    <source>
        <dbReference type="EMBL" id="QMS55645.1"/>
    </source>
</evidence>
<dbReference type="InterPro" id="IPR036182">
    <property type="entry name" value="PCuAC_sf"/>
</dbReference>
<reference evidence="2" key="2">
    <citation type="submission" date="2020-07" db="EMBL/GenBank/DDBJ databases">
        <title>Genome of starter culture bacteria Kocuria salsicia reveals its technological properties and safety for usage in meat industry.</title>
        <authorList>
            <person name="Michael M."/>
            <person name="Konstantin K."/>
            <person name="Evgenii K."/>
            <person name="Galina S."/>
            <person name="Oksana K."/>
            <person name="Andrei L."/>
        </authorList>
    </citation>
    <scope>NUCLEOTIDE SEQUENCE [LARGE SCALE GENOMIC DNA]</scope>
    <source>
        <strain evidence="2">80</strain>
    </source>
</reference>
<evidence type="ECO:0000256" key="1">
    <source>
        <dbReference type="SAM" id="MobiDB-lite"/>
    </source>
</evidence>
<evidence type="ECO:0008006" key="4">
    <source>
        <dbReference type="Google" id="ProtNLM"/>
    </source>
</evidence>
<keyword evidence="3" id="KW-1185">Reference proteome</keyword>
<feature type="region of interest" description="Disordered" evidence="1">
    <location>
        <begin position="189"/>
        <end position="266"/>
    </location>
</feature>
<feature type="compositionally biased region" description="Low complexity" evidence="1">
    <location>
        <begin position="213"/>
        <end position="224"/>
    </location>
</feature>
<proteinExistence type="predicted"/>
<dbReference type="Pfam" id="PF04314">
    <property type="entry name" value="PCuAC"/>
    <property type="match status" value="1"/>
</dbReference>
<gene>
    <name evidence="2" type="ORF">CIB50_0000333</name>
</gene>
<dbReference type="InterPro" id="IPR058248">
    <property type="entry name" value="Lxx211020-like"/>
</dbReference>
<feature type="region of interest" description="Disordered" evidence="1">
    <location>
        <begin position="46"/>
        <end position="66"/>
    </location>
</feature>
<dbReference type="AlphaFoldDB" id="A0A7D7KXE6"/>
<dbReference type="RefSeq" id="WP_055082758.1">
    <property type="nucleotide sequence ID" value="NZ_CP059343.1"/>
</dbReference>
<dbReference type="Gene3D" id="2.60.40.1890">
    <property type="entry name" value="PCu(A)C copper chaperone"/>
    <property type="match status" value="1"/>
</dbReference>
<feature type="compositionally biased region" description="Low complexity" evidence="1">
    <location>
        <begin position="237"/>
        <end position="249"/>
    </location>
</feature>